<evidence type="ECO:0000313" key="4">
    <source>
        <dbReference type="EMBL" id="KAF7729442.1"/>
    </source>
</evidence>
<dbReference type="EMBL" id="JABAYA010000025">
    <property type="protein sequence ID" value="KAF7729442.1"/>
    <property type="molecule type" value="Genomic_DNA"/>
</dbReference>
<dbReference type="Pfam" id="PF12763">
    <property type="entry name" value="EH"/>
    <property type="match status" value="3"/>
</dbReference>
<dbReference type="Proteomes" id="UP000605846">
    <property type="component" value="Unassembled WGS sequence"/>
</dbReference>
<name>A0A8H7ERX5_9FUNG</name>
<dbReference type="PANTHER" id="PTHR11216:SF170">
    <property type="entry name" value="DYNAMIN ASSOCIATED PROTEIN 160, ISOFORM D"/>
    <property type="match status" value="1"/>
</dbReference>
<gene>
    <name evidence="4" type="ORF">EC973_004422</name>
</gene>
<feature type="domain" description="EH" evidence="2">
    <location>
        <begin position="14"/>
        <end position="105"/>
    </location>
</feature>
<feature type="domain" description="EF-hand" evidence="3">
    <location>
        <begin position="157"/>
        <end position="192"/>
    </location>
</feature>
<accession>A0A8H7ERX5</accession>
<feature type="domain" description="EF-hand" evidence="3">
    <location>
        <begin position="47"/>
        <end position="82"/>
    </location>
</feature>
<feature type="domain" description="EF-hand" evidence="3">
    <location>
        <begin position="285"/>
        <end position="320"/>
    </location>
</feature>
<dbReference type="SMART" id="SM00027">
    <property type="entry name" value="EH"/>
    <property type="match status" value="3"/>
</dbReference>
<dbReference type="CDD" id="cd00052">
    <property type="entry name" value="EH"/>
    <property type="match status" value="3"/>
</dbReference>
<dbReference type="AlphaFoldDB" id="A0A8H7ERX5"/>
<evidence type="ECO:0000259" key="2">
    <source>
        <dbReference type="PROSITE" id="PS50031"/>
    </source>
</evidence>
<feature type="domain" description="EH" evidence="2">
    <location>
        <begin position="125"/>
        <end position="215"/>
    </location>
</feature>
<dbReference type="PROSITE" id="PS50222">
    <property type="entry name" value="EF_HAND_2"/>
    <property type="match status" value="3"/>
</dbReference>
<dbReference type="PANTHER" id="PTHR11216">
    <property type="entry name" value="EH DOMAIN"/>
    <property type="match status" value="1"/>
</dbReference>
<sequence>MSSNLWQSYLSPNEVGLYQHLFKLATRSRPEVVTGTEAVQFFASSGIPNAILSEIWEVADRDNLGYLTLENFSVALKLIACAQHGKEVSDPILSTSSPLPQFEGISLGSPTTDNALPIPGILPAEREKYIQIFHAHQPINGSLDEETVKAIFIKSKLPTETLDQIWQLADVRRSKSLDLTEFCVAMHFIAKTMDRTLSSLPSTLPAHVYSSAAGTHSPLQSRSQSFAAMDSSRSPVSSAMTQTVNWDIPSQEKIQHGAFFDKIDTERTGFVEAKDAVEFFRNSRLPETDLAHVWDIADSTRRGRLSRDEFIVAMHLIHKRLRGEPLTPSVAKTPTPCRPTYPLDTTKDDQDLLSDFSSGHAMKAPNGMTQLQGSSEAFDQTAQGTAAHTLTPEETLKKLQKQKVELQACMVQLKMAHEAEAKDLAEIQEKLRQEEAEWNQIREEHQAIQQQLTATQNEVSQLNNVIKEGRGNKIHLENNIRVMQDENARLVGELEQIRLQVKQQDMMLDINQRQVTASEQDRDLARRNLKDYREEQGLPKQDYQKEDKETTSTKADAIINLKSFNIISGQSHDEMSKGQNNSVAKESHDFNAIFDDPAFPSSMINGLNQVDNIHSEHIAPSSLQNKHQPIGPKMQHTPEVEHCAITVLSKDNEDKVNIACSAKLADCNLGDNKAAHAIANFDELFPSDAKGKVGNDDLNEMKITANSKDTMAMTTIMKHEDRLKDEGLFDSGVSKPLTGQGMIEDEWDAIFGGGSTTTEHVGFEDTFLSFTKEAGEKERTTTAVTQEASGKAKEDYVGDKRQNRGIDENDKQAENMLFKDFECNDKI</sequence>
<evidence type="ECO:0000259" key="3">
    <source>
        <dbReference type="PROSITE" id="PS50222"/>
    </source>
</evidence>
<proteinExistence type="predicted"/>
<comment type="caution">
    <text evidence="4">The sequence shown here is derived from an EMBL/GenBank/DDBJ whole genome shotgun (WGS) entry which is preliminary data.</text>
</comment>
<dbReference type="InterPro" id="IPR011992">
    <property type="entry name" value="EF-hand-dom_pair"/>
</dbReference>
<dbReference type="OrthoDB" id="524326at2759"/>
<dbReference type="GO" id="GO:0016197">
    <property type="term" value="P:endosomal transport"/>
    <property type="evidence" value="ECO:0007669"/>
    <property type="project" value="TreeGrafter"/>
</dbReference>
<feature type="compositionally biased region" description="Basic and acidic residues" evidence="1">
    <location>
        <begin position="790"/>
        <end position="811"/>
    </location>
</feature>
<dbReference type="SUPFAM" id="SSF47473">
    <property type="entry name" value="EF-hand"/>
    <property type="match status" value="3"/>
</dbReference>
<organism evidence="4 5">
    <name type="scientific">Apophysomyces ossiformis</name>
    <dbReference type="NCBI Taxonomy" id="679940"/>
    <lineage>
        <taxon>Eukaryota</taxon>
        <taxon>Fungi</taxon>
        <taxon>Fungi incertae sedis</taxon>
        <taxon>Mucoromycota</taxon>
        <taxon>Mucoromycotina</taxon>
        <taxon>Mucoromycetes</taxon>
        <taxon>Mucorales</taxon>
        <taxon>Mucorineae</taxon>
        <taxon>Mucoraceae</taxon>
        <taxon>Apophysomyces</taxon>
    </lineage>
</organism>
<evidence type="ECO:0000256" key="1">
    <source>
        <dbReference type="SAM" id="MobiDB-lite"/>
    </source>
</evidence>
<dbReference type="GO" id="GO:0005509">
    <property type="term" value="F:calcium ion binding"/>
    <property type="evidence" value="ECO:0007669"/>
    <property type="project" value="InterPro"/>
</dbReference>
<feature type="domain" description="EH" evidence="2">
    <location>
        <begin position="252"/>
        <end position="330"/>
    </location>
</feature>
<feature type="region of interest" description="Disordered" evidence="1">
    <location>
        <begin position="215"/>
        <end position="234"/>
    </location>
</feature>
<dbReference type="GO" id="GO:0005886">
    <property type="term" value="C:plasma membrane"/>
    <property type="evidence" value="ECO:0007669"/>
    <property type="project" value="TreeGrafter"/>
</dbReference>
<feature type="region of interest" description="Disordered" evidence="1">
    <location>
        <begin position="778"/>
        <end position="811"/>
    </location>
</feature>
<dbReference type="GO" id="GO:0005737">
    <property type="term" value="C:cytoplasm"/>
    <property type="evidence" value="ECO:0007669"/>
    <property type="project" value="TreeGrafter"/>
</dbReference>
<feature type="region of interest" description="Disordered" evidence="1">
    <location>
        <begin position="327"/>
        <end position="346"/>
    </location>
</feature>
<dbReference type="Gene3D" id="1.10.238.10">
    <property type="entry name" value="EF-hand"/>
    <property type="match status" value="3"/>
</dbReference>
<feature type="region of interest" description="Disordered" evidence="1">
    <location>
        <begin position="531"/>
        <end position="551"/>
    </location>
</feature>
<keyword evidence="5" id="KW-1185">Reference proteome</keyword>
<dbReference type="PROSITE" id="PS50031">
    <property type="entry name" value="EH"/>
    <property type="match status" value="3"/>
</dbReference>
<evidence type="ECO:0000313" key="5">
    <source>
        <dbReference type="Proteomes" id="UP000605846"/>
    </source>
</evidence>
<dbReference type="InterPro" id="IPR002048">
    <property type="entry name" value="EF_hand_dom"/>
</dbReference>
<protein>
    <recommendedName>
        <fullName evidence="6">Epidermal growth factor receptor substrate 15-like 1</fullName>
    </recommendedName>
</protein>
<evidence type="ECO:0008006" key="6">
    <source>
        <dbReference type="Google" id="ProtNLM"/>
    </source>
</evidence>
<dbReference type="SMART" id="SM00054">
    <property type="entry name" value="EFh"/>
    <property type="match status" value="4"/>
</dbReference>
<reference evidence="4" key="1">
    <citation type="submission" date="2020-01" db="EMBL/GenBank/DDBJ databases">
        <title>Genome Sequencing of Three Apophysomyces-Like Fungal Strains Confirms a Novel Fungal Genus in the Mucoromycota with divergent Burkholderia-like Endosymbiotic Bacteria.</title>
        <authorList>
            <person name="Stajich J.E."/>
            <person name="Macias A.M."/>
            <person name="Carter-House D."/>
            <person name="Lovett B."/>
            <person name="Kasson L.R."/>
            <person name="Berry K."/>
            <person name="Grigoriev I."/>
            <person name="Chang Y."/>
            <person name="Spatafora J."/>
            <person name="Kasson M.T."/>
        </authorList>
    </citation>
    <scope>NUCLEOTIDE SEQUENCE</scope>
    <source>
        <strain evidence="4">NRRL A-21654</strain>
    </source>
</reference>
<dbReference type="GO" id="GO:0006897">
    <property type="term" value="P:endocytosis"/>
    <property type="evidence" value="ECO:0007669"/>
    <property type="project" value="TreeGrafter"/>
</dbReference>
<dbReference type="InterPro" id="IPR000261">
    <property type="entry name" value="EH_dom"/>
</dbReference>